<dbReference type="SUPFAM" id="SSF57850">
    <property type="entry name" value="RING/U-box"/>
    <property type="match status" value="1"/>
</dbReference>
<dbReference type="Gene3D" id="3.30.40.10">
    <property type="entry name" value="Zinc/RING finger domain, C3HC4 (zinc finger)"/>
    <property type="match status" value="1"/>
</dbReference>
<dbReference type="InterPro" id="IPR017907">
    <property type="entry name" value="Znf_RING_CS"/>
</dbReference>
<evidence type="ECO:0000256" key="3">
    <source>
        <dbReference type="ARBA" id="ARBA00022833"/>
    </source>
</evidence>
<evidence type="ECO:0000256" key="5">
    <source>
        <dbReference type="SAM" id="MobiDB-lite"/>
    </source>
</evidence>
<feature type="domain" description="RING-type" evidence="6">
    <location>
        <begin position="24"/>
        <end position="64"/>
    </location>
</feature>
<comment type="caution">
    <text evidence="7">The sequence shown here is derived from an EMBL/GenBank/DDBJ whole genome shotgun (WGS) entry which is preliminary data.</text>
</comment>
<evidence type="ECO:0000259" key="6">
    <source>
        <dbReference type="PROSITE" id="PS50089"/>
    </source>
</evidence>
<keyword evidence="1" id="KW-0479">Metal-binding</keyword>
<dbReference type="InterPro" id="IPR013083">
    <property type="entry name" value="Znf_RING/FYVE/PHD"/>
</dbReference>
<name>A0A814A8P9_9BILA</name>
<dbReference type="Proteomes" id="UP000663877">
    <property type="component" value="Unassembled WGS sequence"/>
</dbReference>
<dbReference type="GO" id="GO:0008270">
    <property type="term" value="F:zinc ion binding"/>
    <property type="evidence" value="ECO:0007669"/>
    <property type="project" value="UniProtKB-KW"/>
</dbReference>
<dbReference type="EMBL" id="CAJNOI010000039">
    <property type="protein sequence ID" value="CAF0909569.1"/>
    <property type="molecule type" value="Genomic_DNA"/>
</dbReference>
<proteinExistence type="predicted"/>
<evidence type="ECO:0000313" key="7">
    <source>
        <dbReference type="EMBL" id="CAF0909569.1"/>
    </source>
</evidence>
<feature type="compositionally biased region" description="Basic residues" evidence="5">
    <location>
        <begin position="91"/>
        <end position="113"/>
    </location>
</feature>
<keyword evidence="3" id="KW-0862">Zinc</keyword>
<keyword evidence="2 4" id="KW-0863">Zinc-finger</keyword>
<reference evidence="7" key="1">
    <citation type="submission" date="2021-02" db="EMBL/GenBank/DDBJ databases">
        <authorList>
            <person name="Nowell W R."/>
        </authorList>
    </citation>
    <scope>NUCLEOTIDE SEQUENCE</scope>
</reference>
<evidence type="ECO:0000256" key="1">
    <source>
        <dbReference type="ARBA" id="ARBA00022723"/>
    </source>
</evidence>
<organism evidence="7 8">
    <name type="scientific">Adineta steineri</name>
    <dbReference type="NCBI Taxonomy" id="433720"/>
    <lineage>
        <taxon>Eukaryota</taxon>
        <taxon>Metazoa</taxon>
        <taxon>Spiralia</taxon>
        <taxon>Gnathifera</taxon>
        <taxon>Rotifera</taxon>
        <taxon>Eurotatoria</taxon>
        <taxon>Bdelloidea</taxon>
        <taxon>Adinetida</taxon>
        <taxon>Adinetidae</taxon>
        <taxon>Adineta</taxon>
    </lineage>
</organism>
<gene>
    <name evidence="7" type="ORF">BJG266_LOCUS10924</name>
</gene>
<protein>
    <recommendedName>
        <fullName evidence="6">RING-type domain-containing protein</fullName>
    </recommendedName>
</protein>
<sequence length="167" mass="19637">MSQTLIRSQRNMKWEGKPLLTYDCSICLTINTSQLLELPCHHNICLSCLHMICAHSSLACPFCRCRLSTWLRYNPDYSKLIIQREPESKIIKKTRGRPRSKFPKNSIKKKQPKRHYESSKPKPTIDEQGAISNDWLLAQKIHYEQLEEFRYTHGRVTRSMAKKMDIS</sequence>
<dbReference type="InterPro" id="IPR001841">
    <property type="entry name" value="Znf_RING"/>
</dbReference>
<dbReference type="PROSITE" id="PS00518">
    <property type="entry name" value="ZF_RING_1"/>
    <property type="match status" value="1"/>
</dbReference>
<dbReference type="PROSITE" id="PS50089">
    <property type="entry name" value="ZF_RING_2"/>
    <property type="match status" value="1"/>
</dbReference>
<evidence type="ECO:0000256" key="2">
    <source>
        <dbReference type="ARBA" id="ARBA00022771"/>
    </source>
</evidence>
<evidence type="ECO:0000256" key="4">
    <source>
        <dbReference type="PROSITE-ProRule" id="PRU00175"/>
    </source>
</evidence>
<dbReference type="AlphaFoldDB" id="A0A814A8P9"/>
<dbReference type="SMART" id="SM00184">
    <property type="entry name" value="RING"/>
    <property type="match status" value="1"/>
</dbReference>
<evidence type="ECO:0000313" key="8">
    <source>
        <dbReference type="Proteomes" id="UP000663877"/>
    </source>
</evidence>
<feature type="compositionally biased region" description="Basic and acidic residues" evidence="5">
    <location>
        <begin position="114"/>
        <end position="125"/>
    </location>
</feature>
<accession>A0A814A8P9</accession>
<feature type="region of interest" description="Disordered" evidence="5">
    <location>
        <begin position="88"/>
        <end position="127"/>
    </location>
</feature>